<accession>A0ABP9UNG7</accession>
<keyword evidence="3" id="KW-1185">Reference proteome</keyword>
<dbReference type="RefSeq" id="WP_353567093.1">
    <property type="nucleotide sequence ID" value="NZ_BAABRI010000011.1"/>
</dbReference>
<dbReference type="Gene3D" id="3.40.50.1110">
    <property type="entry name" value="SGNH hydrolase"/>
    <property type="match status" value="1"/>
</dbReference>
<organism evidence="2 3">
    <name type="scientific">Haloferula sargassicola</name>
    <dbReference type="NCBI Taxonomy" id="490096"/>
    <lineage>
        <taxon>Bacteria</taxon>
        <taxon>Pseudomonadati</taxon>
        <taxon>Verrucomicrobiota</taxon>
        <taxon>Verrucomicrobiia</taxon>
        <taxon>Verrucomicrobiales</taxon>
        <taxon>Verrucomicrobiaceae</taxon>
        <taxon>Haloferula</taxon>
    </lineage>
</organism>
<sequence length="529" mass="57101">MKIPRLFLATSLLSLIPIAGARTVEIDGKLLNLTDASGDFPTGAAFHVSFELDDSVPDGLNAEYEGRYADCVSSVTFSVPSTSYTLNATAGTHTLFIRTDQPLNEPSVEVALDLTAAGSSETYVLELEWLQKPGMPPATDDLTQDLGTGSFRLISAKFGVKRTVPGGGPTYTDILGFGWARAEGVAPGPTPPPVRRGGYAHPVVFGDSLSATENPGADPDKYFNGGVTNGPVWVEYLSWLLHMDYDPKLNFSAFGGIVMPSYPEIADYAYDRSLGIYWSQSAVFSAVVVILFAGEDEGFFNALGVAAQEEIVRMAELAYTLGLRDYLMLSTADVTIAPFVKQLLPPASLAALQQLVLDLEPDLDAYRQNWFGGLFPGMRTSLVDPNDYLSELSANPAGFGFTDLDSYHLDTGPTPYRDYFGNPGSTYLFWDEIAPTTKVHAHLAGRVFDDVFAGGSPQRFRSQLVGLDGSQAWVFAAEPPTGVPIQVKQDSGLGFGPAPVRTFSTQDPCLFLILDRPSATQGFYRLESP</sequence>
<dbReference type="Proteomes" id="UP001476282">
    <property type="component" value="Unassembled WGS sequence"/>
</dbReference>
<name>A0ABP9UNG7_9BACT</name>
<gene>
    <name evidence="2" type="ORF">Hsar01_02193</name>
</gene>
<dbReference type="EMBL" id="BAABRI010000011">
    <property type="protein sequence ID" value="GAA5482967.1"/>
    <property type="molecule type" value="Genomic_DNA"/>
</dbReference>
<feature type="chain" id="PRO_5047480824" evidence="1">
    <location>
        <begin position="22"/>
        <end position="529"/>
    </location>
</feature>
<evidence type="ECO:0000313" key="2">
    <source>
        <dbReference type="EMBL" id="GAA5482967.1"/>
    </source>
</evidence>
<keyword evidence="1" id="KW-0732">Signal</keyword>
<feature type="signal peptide" evidence="1">
    <location>
        <begin position="1"/>
        <end position="21"/>
    </location>
</feature>
<dbReference type="InterPro" id="IPR036514">
    <property type="entry name" value="SGNH_hydro_sf"/>
</dbReference>
<comment type="caution">
    <text evidence="2">The sequence shown here is derived from an EMBL/GenBank/DDBJ whole genome shotgun (WGS) entry which is preliminary data.</text>
</comment>
<protein>
    <submittedName>
        <fullName evidence="2">Uncharacterized protein</fullName>
    </submittedName>
</protein>
<reference evidence="2 3" key="1">
    <citation type="submission" date="2024-02" db="EMBL/GenBank/DDBJ databases">
        <title>Haloferula sargassicola NBRC 104335.</title>
        <authorList>
            <person name="Ichikawa N."/>
            <person name="Katano-Makiyama Y."/>
            <person name="Hidaka K."/>
        </authorList>
    </citation>
    <scope>NUCLEOTIDE SEQUENCE [LARGE SCALE GENOMIC DNA]</scope>
    <source>
        <strain evidence="2 3">NBRC 104335</strain>
    </source>
</reference>
<evidence type="ECO:0000313" key="3">
    <source>
        <dbReference type="Proteomes" id="UP001476282"/>
    </source>
</evidence>
<proteinExistence type="predicted"/>
<evidence type="ECO:0000256" key="1">
    <source>
        <dbReference type="SAM" id="SignalP"/>
    </source>
</evidence>